<dbReference type="GeneID" id="29058821"/>
<dbReference type="Gene3D" id="4.10.520.10">
    <property type="entry name" value="IHF-like DNA-binding proteins"/>
    <property type="match status" value="1"/>
</dbReference>
<name>A0A172JI10_BPPB1</name>
<dbReference type="CDD" id="cd00591">
    <property type="entry name" value="HU_IHF"/>
    <property type="match status" value="1"/>
</dbReference>
<dbReference type="InterPro" id="IPR010992">
    <property type="entry name" value="IHF-like_DNA-bd_dom_sf"/>
</dbReference>
<dbReference type="PANTHER" id="PTHR33175:SF3">
    <property type="entry name" value="DNA-BINDING PROTEIN HU-BETA"/>
    <property type="match status" value="1"/>
</dbReference>
<dbReference type="Proteomes" id="UP000202618">
    <property type="component" value="Segment"/>
</dbReference>
<reference evidence="3 4" key="1">
    <citation type="journal article" date="2016" name="Virology">
        <title>The genome of AR9, a giant transducing Bacillus phage encoding two multisubunit RNA polymerases.</title>
        <authorList>
            <person name="Lavysh D."/>
            <person name="Sokolova M."/>
            <person name="Minakhin L."/>
            <person name="Yakunina M."/>
            <person name="Artamonova T."/>
            <person name="Kozyavkin S."/>
            <person name="Makarova K.S."/>
            <person name="Koonin E.V."/>
            <person name="Severinov K."/>
        </authorList>
    </citation>
    <scope>NUCLEOTIDE SEQUENCE [LARGE SCALE GENOMIC DNA]</scope>
</reference>
<dbReference type="GO" id="GO:0003677">
    <property type="term" value="F:DNA binding"/>
    <property type="evidence" value="ECO:0007669"/>
    <property type="project" value="UniProtKB-KW"/>
</dbReference>
<proteinExistence type="inferred from homology"/>
<accession>A0A172JI10</accession>
<dbReference type="EMBL" id="KU878088">
    <property type="protein sequence ID" value="AMS01187.1"/>
    <property type="molecule type" value="Genomic_DNA"/>
</dbReference>
<organism evidence="3 4">
    <name type="scientific">Bacillus phage AR9</name>
    <dbReference type="NCBI Taxonomy" id="1815509"/>
    <lineage>
        <taxon>Viruses</taxon>
        <taxon>Duplodnaviria</taxon>
        <taxon>Heunggongvirae</taxon>
        <taxon>Uroviricota</taxon>
        <taxon>Caudoviricetes</taxon>
        <taxon>Takahashivirus</taxon>
        <taxon>Bacillus phage PBS1</taxon>
    </lineage>
</organism>
<dbReference type="InterPro" id="IPR000119">
    <property type="entry name" value="Hist_DNA-bd"/>
</dbReference>
<gene>
    <name evidence="3" type="ORF">AR9_g103</name>
</gene>
<dbReference type="SMART" id="SM00411">
    <property type="entry name" value="BHL"/>
    <property type="match status" value="1"/>
</dbReference>
<dbReference type="Pfam" id="PF00216">
    <property type="entry name" value="Bac_DNA_binding"/>
    <property type="match status" value="1"/>
</dbReference>
<evidence type="ECO:0000256" key="1">
    <source>
        <dbReference type="ARBA" id="ARBA00023125"/>
    </source>
</evidence>
<keyword evidence="1" id="KW-0238">DNA-binding</keyword>
<evidence type="ECO:0000313" key="4">
    <source>
        <dbReference type="Proteomes" id="UP000202618"/>
    </source>
</evidence>
<dbReference type="GO" id="GO:0030527">
    <property type="term" value="F:structural constituent of chromatin"/>
    <property type="evidence" value="ECO:0007669"/>
    <property type="project" value="InterPro"/>
</dbReference>
<dbReference type="RefSeq" id="YP_009283007.1">
    <property type="nucleotide sequence ID" value="NC_031039.1"/>
</dbReference>
<dbReference type="KEGG" id="vg:29058821"/>
<protein>
    <submittedName>
        <fullName evidence="3">DNA binding protein HU</fullName>
    </submittedName>
</protein>
<comment type="similarity">
    <text evidence="2">Belongs to the bacterial histone-like protein family.</text>
</comment>
<evidence type="ECO:0000256" key="2">
    <source>
        <dbReference type="RuleBase" id="RU003939"/>
    </source>
</evidence>
<dbReference type="SUPFAM" id="SSF47729">
    <property type="entry name" value="IHF-like DNA-binding proteins"/>
    <property type="match status" value="1"/>
</dbReference>
<dbReference type="PANTHER" id="PTHR33175">
    <property type="entry name" value="DNA-BINDING PROTEIN HU"/>
    <property type="match status" value="1"/>
</dbReference>
<sequence>MNVNQIAQHIKEEVPGVTKKQAEEMFNAFVGLIYKEVNKEQETTVSIPKLGKFTVTYRESYEGHNPSTREPMTIPASRRASFKTFDTLKKHLQEPLKK</sequence>
<evidence type="ECO:0000313" key="3">
    <source>
        <dbReference type="EMBL" id="AMS01187.1"/>
    </source>
</evidence>